<feature type="coiled-coil region" evidence="1">
    <location>
        <begin position="212"/>
        <end position="246"/>
    </location>
</feature>
<evidence type="ECO:0000313" key="3">
    <source>
        <dbReference type="EMBL" id="RHY53865.1"/>
    </source>
</evidence>
<proteinExistence type="predicted"/>
<dbReference type="VEuPathDB" id="FungiDB:H257_19104"/>
<dbReference type="PANTHER" id="PTHR37558">
    <property type="entry name" value="HTH CENPB-TYPE DOMAIN-CONTAINING PROTEIN"/>
    <property type="match status" value="1"/>
</dbReference>
<feature type="region of interest" description="Disordered" evidence="2">
    <location>
        <begin position="249"/>
        <end position="271"/>
    </location>
</feature>
<evidence type="ECO:0000256" key="1">
    <source>
        <dbReference type="SAM" id="Coils"/>
    </source>
</evidence>
<comment type="caution">
    <text evidence="3">The sequence shown here is derived from an EMBL/GenBank/DDBJ whole genome shotgun (WGS) entry which is preliminary data.</text>
</comment>
<feature type="region of interest" description="Disordered" evidence="2">
    <location>
        <begin position="116"/>
        <end position="138"/>
    </location>
</feature>
<sequence>MEEDTESEVQASQRRKTAFRFKGCTDVELLKEVIYVRPYEAPHGEVRKRWTEVTEHLQRLYGDGITVNATRKRFDDLMTAFNANTMAALRAFGTDEEYDEREQLLQDIHDLVDAASIQKQTDKEEKAKQNERRETNGEKIRDAAMSTMKRKSLEVVEVDGCEDAPPSKRQSRGSSQRVGEAGVVVASLVEMVAKTNDVKAEEVRAQHENNMLAQKKLELDEKRYELDKAEREARFALERREREAQLDFSAAAKEQDHGTEAVRPRQTVERNAESLHSTGIIALGCDHRVGYLKQRHKHFNLRFAEPEMELTRGISLSH</sequence>
<accession>A0A418BV31</accession>
<evidence type="ECO:0000256" key="2">
    <source>
        <dbReference type="SAM" id="MobiDB-lite"/>
    </source>
</evidence>
<dbReference type="EMBL" id="QUTB01005706">
    <property type="protein sequence ID" value="RHY53865.1"/>
    <property type="molecule type" value="Genomic_DNA"/>
</dbReference>
<keyword evidence="1" id="KW-0175">Coiled coil</keyword>
<name>A0A418BV31_APHAT</name>
<dbReference type="PANTHER" id="PTHR37558:SF1">
    <property type="entry name" value="HTH CENPB-TYPE DOMAIN-CONTAINING PROTEIN"/>
    <property type="match status" value="1"/>
</dbReference>
<feature type="region of interest" description="Disordered" evidence="2">
    <location>
        <begin position="159"/>
        <end position="179"/>
    </location>
</feature>
<evidence type="ECO:0000313" key="4">
    <source>
        <dbReference type="Proteomes" id="UP000283543"/>
    </source>
</evidence>
<dbReference type="Proteomes" id="UP000283543">
    <property type="component" value="Unassembled WGS sequence"/>
</dbReference>
<dbReference type="AlphaFoldDB" id="A0A418BV31"/>
<feature type="compositionally biased region" description="Basic and acidic residues" evidence="2">
    <location>
        <begin position="253"/>
        <end position="271"/>
    </location>
</feature>
<reference evidence="3 4" key="1">
    <citation type="submission" date="2018-08" db="EMBL/GenBank/DDBJ databases">
        <title>Aphanomyces genome sequencing and annotation.</title>
        <authorList>
            <person name="Minardi D."/>
            <person name="Oidtmann B."/>
            <person name="Van Der Giezen M."/>
            <person name="Studholme D.J."/>
        </authorList>
    </citation>
    <scope>NUCLEOTIDE SEQUENCE [LARGE SCALE GENOMIC DNA]</scope>
    <source>
        <strain evidence="3 4">Si</strain>
    </source>
</reference>
<feature type="compositionally biased region" description="Basic and acidic residues" evidence="2">
    <location>
        <begin position="120"/>
        <end position="138"/>
    </location>
</feature>
<organism evidence="3 4">
    <name type="scientific">Aphanomyces astaci</name>
    <name type="common">Crayfish plague agent</name>
    <dbReference type="NCBI Taxonomy" id="112090"/>
    <lineage>
        <taxon>Eukaryota</taxon>
        <taxon>Sar</taxon>
        <taxon>Stramenopiles</taxon>
        <taxon>Oomycota</taxon>
        <taxon>Saprolegniomycetes</taxon>
        <taxon>Saprolegniales</taxon>
        <taxon>Verrucalvaceae</taxon>
        <taxon>Aphanomyces</taxon>
    </lineage>
</organism>
<gene>
    <name evidence="3" type="ORF">DYB34_009932</name>
</gene>
<protein>
    <submittedName>
        <fullName evidence="3">Uncharacterized protein</fullName>
    </submittedName>
</protein>